<name>A0ABU4VR74_9ACTN</name>
<dbReference type="InterPro" id="IPR002347">
    <property type="entry name" value="SDR_fam"/>
</dbReference>
<keyword evidence="2" id="KW-1185">Reference proteome</keyword>
<dbReference type="Proteomes" id="UP001277761">
    <property type="component" value="Unassembled WGS sequence"/>
</dbReference>
<dbReference type="Pfam" id="PF13561">
    <property type="entry name" value="adh_short_C2"/>
    <property type="match status" value="1"/>
</dbReference>
<dbReference type="InterPro" id="IPR036291">
    <property type="entry name" value="NAD(P)-bd_dom_sf"/>
</dbReference>
<protein>
    <submittedName>
        <fullName evidence="1">SDR family oxidoreductase</fullName>
    </submittedName>
</protein>
<proteinExistence type="predicted"/>
<dbReference type="SUPFAM" id="SSF51735">
    <property type="entry name" value="NAD(P)-binding Rossmann-fold domains"/>
    <property type="match status" value="1"/>
</dbReference>
<comment type="caution">
    <text evidence="1">The sequence shown here is derived from an EMBL/GenBank/DDBJ whole genome shotgun (WGS) entry which is preliminary data.</text>
</comment>
<evidence type="ECO:0000313" key="1">
    <source>
        <dbReference type="EMBL" id="MDX8153604.1"/>
    </source>
</evidence>
<evidence type="ECO:0000313" key="2">
    <source>
        <dbReference type="Proteomes" id="UP001277761"/>
    </source>
</evidence>
<sequence length="71" mass="6916">MTALAEQLAATQGIGTDAALAQLMDAVGGVPLGRFARPEEVAALVAFLLSDAASAAVGAEYAIDGGTVPTA</sequence>
<organism evidence="1 2">
    <name type="scientific">Patulibacter brassicae</name>
    <dbReference type="NCBI Taxonomy" id="1705717"/>
    <lineage>
        <taxon>Bacteria</taxon>
        <taxon>Bacillati</taxon>
        <taxon>Actinomycetota</taxon>
        <taxon>Thermoleophilia</taxon>
        <taxon>Solirubrobacterales</taxon>
        <taxon>Patulibacteraceae</taxon>
        <taxon>Patulibacter</taxon>
    </lineage>
</organism>
<accession>A0ABU4VR74</accession>
<reference evidence="1 2" key="1">
    <citation type="submission" date="2023-11" db="EMBL/GenBank/DDBJ databases">
        <authorList>
            <person name="Xu M."/>
            <person name="Jiang T."/>
        </authorList>
    </citation>
    <scope>NUCLEOTIDE SEQUENCE [LARGE SCALE GENOMIC DNA]</scope>
    <source>
        <strain evidence="1 2">SD</strain>
    </source>
</reference>
<dbReference type="EMBL" id="JAXAVX010000016">
    <property type="protein sequence ID" value="MDX8153604.1"/>
    <property type="molecule type" value="Genomic_DNA"/>
</dbReference>
<dbReference type="Gene3D" id="3.40.50.720">
    <property type="entry name" value="NAD(P)-binding Rossmann-like Domain"/>
    <property type="match status" value="1"/>
</dbReference>
<gene>
    <name evidence="1" type="ORF">SK069_18550</name>
</gene>